<dbReference type="InterPro" id="IPR034768">
    <property type="entry name" value="4FE4S_WBL"/>
</dbReference>
<reference evidence="2 3" key="1">
    <citation type="submission" date="2020-08" db="EMBL/GenBank/DDBJ databases">
        <title>Sequencing the genomes of 1000 actinobacteria strains.</title>
        <authorList>
            <person name="Klenk H.-P."/>
        </authorList>
    </citation>
    <scope>NUCLEOTIDE SEQUENCE [LARGE SCALE GENOMIC DNA]</scope>
    <source>
        <strain evidence="2 3">DSM 45823</strain>
    </source>
</reference>
<gene>
    <name evidence="2" type="ORF">HNR21_000944</name>
</gene>
<accession>A0A7W3MUH7</accession>
<sequence length="106" mass="11412">MTVSPVAYPVRPADLPTFELRDALIDAAECRFDPELHTGPDAFTTEADADREVREAVAREVCADCPVRGECLELALRTLPEGGVWAGFTADEIAVLAAARLLDQVA</sequence>
<dbReference type="Proteomes" id="UP000539313">
    <property type="component" value="Unassembled WGS sequence"/>
</dbReference>
<name>A0A7W3MUH7_9ACTN</name>
<evidence type="ECO:0000313" key="2">
    <source>
        <dbReference type="EMBL" id="MBA9002062.1"/>
    </source>
</evidence>
<dbReference type="PROSITE" id="PS51674">
    <property type="entry name" value="4FE4S_WBL"/>
    <property type="match status" value="1"/>
</dbReference>
<keyword evidence="3" id="KW-1185">Reference proteome</keyword>
<proteinExistence type="predicted"/>
<evidence type="ECO:0000313" key="3">
    <source>
        <dbReference type="Proteomes" id="UP000539313"/>
    </source>
</evidence>
<dbReference type="Pfam" id="PF02467">
    <property type="entry name" value="Whib"/>
    <property type="match status" value="1"/>
</dbReference>
<protein>
    <recommendedName>
        <fullName evidence="1">4Fe-4S Wbl-type domain-containing protein</fullName>
    </recommendedName>
</protein>
<evidence type="ECO:0000259" key="1">
    <source>
        <dbReference type="PROSITE" id="PS51674"/>
    </source>
</evidence>
<dbReference type="AlphaFoldDB" id="A0A7W3MUH7"/>
<dbReference type="RefSeq" id="WP_182704219.1">
    <property type="nucleotide sequence ID" value="NZ_JACJII010000001.1"/>
</dbReference>
<organism evidence="2 3">
    <name type="scientific">Thermomonospora cellulosilytica</name>
    <dbReference type="NCBI Taxonomy" id="1411118"/>
    <lineage>
        <taxon>Bacteria</taxon>
        <taxon>Bacillati</taxon>
        <taxon>Actinomycetota</taxon>
        <taxon>Actinomycetes</taxon>
        <taxon>Streptosporangiales</taxon>
        <taxon>Thermomonosporaceae</taxon>
        <taxon>Thermomonospora</taxon>
    </lineage>
</organism>
<comment type="caution">
    <text evidence="2">The sequence shown here is derived from an EMBL/GenBank/DDBJ whole genome shotgun (WGS) entry which is preliminary data.</text>
</comment>
<feature type="domain" description="4Fe-4S Wbl-type" evidence="1">
    <location>
        <begin position="29"/>
        <end position="95"/>
    </location>
</feature>
<dbReference type="EMBL" id="JACJII010000001">
    <property type="protein sequence ID" value="MBA9002062.1"/>
    <property type="molecule type" value="Genomic_DNA"/>
</dbReference>